<keyword evidence="4 5" id="KW-0175">Coiled coil</keyword>
<dbReference type="GO" id="GO:0005737">
    <property type="term" value="C:cytoplasm"/>
    <property type="evidence" value="ECO:0007669"/>
    <property type="project" value="UniProtKB-SubCell"/>
</dbReference>
<keyword evidence="3" id="KW-0597">Phosphoprotein</keyword>
<dbReference type="HOGENOM" id="CLU_349973_0_0_1"/>
<dbReference type="PROSITE" id="PS50003">
    <property type="entry name" value="PH_DOMAIN"/>
    <property type="match status" value="1"/>
</dbReference>
<dbReference type="PROSITE" id="PS50010">
    <property type="entry name" value="DH_2"/>
    <property type="match status" value="1"/>
</dbReference>
<accession>T1K1E4</accession>
<dbReference type="SMART" id="SM00325">
    <property type="entry name" value="RhoGEF"/>
    <property type="match status" value="1"/>
</dbReference>
<dbReference type="Gene3D" id="2.30.42.10">
    <property type="match status" value="1"/>
</dbReference>
<feature type="region of interest" description="Disordered" evidence="6">
    <location>
        <begin position="581"/>
        <end position="660"/>
    </location>
</feature>
<dbReference type="GO" id="GO:0007186">
    <property type="term" value="P:G protein-coupled receptor signaling pathway"/>
    <property type="evidence" value="ECO:0007669"/>
    <property type="project" value="TreeGrafter"/>
</dbReference>
<proteinExistence type="predicted"/>
<gene>
    <name evidence="10" type="primary">107359640</name>
</gene>
<evidence type="ECO:0000259" key="8">
    <source>
        <dbReference type="PROSITE" id="PS50010"/>
    </source>
</evidence>
<dbReference type="OMA" id="QINTHER"/>
<evidence type="ECO:0000256" key="6">
    <source>
        <dbReference type="SAM" id="MobiDB-lite"/>
    </source>
</evidence>
<dbReference type="PROSITE" id="PS50106">
    <property type="entry name" value="PDZ"/>
    <property type="match status" value="1"/>
</dbReference>
<dbReference type="PANTHER" id="PTHR45872">
    <property type="entry name" value="RHO GUANINE NUCLEOTIDE EXCHANGE FACTOR 2, ISOFORM D"/>
    <property type="match status" value="1"/>
</dbReference>
<feature type="compositionally biased region" description="Acidic residues" evidence="6">
    <location>
        <begin position="196"/>
        <end position="208"/>
    </location>
</feature>
<feature type="compositionally biased region" description="Polar residues" evidence="6">
    <location>
        <begin position="134"/>
        <end position="147"/>
    </location>
</feature>
<dbReference type="InterPro" id="IPR011993">
    <property type="entry name" value="PH-like_dom_sf"/>
</dbReference>
<feature type="region of interest" description="Disordered" evidence="6">
    <location>
        <begin position="763"/>
        <end position="805"/>
    </location>
</feature>
<feature type="domain" description="DH" evidence="8">
    <location>
        <begin position="246"/>
        <end position="450"/>
    </location>
</feature>
<evidence type="ECO:0000256" key="2">
    <source>
        <dbReference type="ARBA" id="ARBA00022490"/>
    </source>
</evidence>
<dbReference type="Pfam" id="PF17838">
    <property type="entry name" value="PH_16"/>
    <property type="match status" value="1"/>
</dbReference>
<dbReference type="InterPro" id="IPR001849">
    <property type="entry name" value="PH_domain"/>
</dbReference>
<feature type="compositionally biased region" description="Basic and acidic residues" evidence="6">
    <location>
        <begin position="613"/>
        <end position="625"/>
    </location>
</feature>
<comment type="subcellular location">
    <subcellularLocation>
        <location evidence="1">Cytoplasm</location>
    </subcellularLocation>
</comment>
<dbReference type="CDD" id="cd00160">
    <property type="entry name" value="RhoGEF"/>
    <property type="match status" value="1"/>
</dbReference>
<dbReference type="InterPro" id="IPR001478">
    <property type="entry name" value="PDZ"/>
</dbReference>
<dbReference type="GO" id="GO:0001664">
    <property type="term" value="F:G protein-coupled receptor binding"/>
    <property type="evidence" value="ECO:0007669"/>
    <property type="project" value="TreeGrafter"/>
</dbReference>
<dbReference type="InterPro" id="IPR041020">
    <property type="entry name" value="PH_16"/>
</dbReference>
<dbReference type="InterPro" id="IPR000219">
    <property type="entry name" value="DH_dom"/>
</dbReference>
<dbReference type="eggNOG" id="KOG3520">
    <property type="taxonomic scope" value="Eukaryota"/>
</dbReference>
<dbReference type="InterPro" id="IPR035899">
    <property type="entry name" value="DBL_dom_sf"/>
</dbReference>
<evidence type="ECO:0000256" key="1">
    <source>
        <dbReference type="ARBA" id="ARBA00004496"/>
    </source>
</evidence>
<dbReference type="SMART" id="SM00228">
    <property type="entry name" value="PDZ"/>
    <property type="match status" value="1"/>
</dbReference>
<name>T1K1E4_TETUR</name>
<dbReference type="OrthoDB" id="2272012at2759"/>
<dbReference type="EMBL" id="CAEY01001351">
    <property type="status" value="NOT_ANNOTATED_CDS"/>
    <property type="molecule type" value="Genomic_DNA"/>
</dbReference>
<evidence type="ECO:0008006" key="12">
    <source>
        <dbReference type="Google" id="ProtNLM"/>
    </source>
</evidence>
<evidence type="ECO:0000256" key="3">
    <source>
        <dbReference type="ARBA" id="ARBA00022553"/>
    </source>
</evidence>
<dbReference type="SUPFAM" id="SSF50729">
    <property type="entry name" value="PH domain-like"/>
    <property type="match status" value="1"/>
</dbReference>
<reference evidence="10" key="2">
    <citation type="submission" date="2015-06" db="UniProtKB">
        <authorList>
            <consortium name="EnsemblMetazoa"/>
        </authorList>
    </citation>
    <scope>IDENTIFICATION</scope>
</reference>
<dbReference type="GO" id="GO:0005085">
    <property type="term" value="F:guanyl-nucleotide exchange factor activity"/>
    <property type="evidence" value="ECO:0007669"/>
    <property type="project" value="InterPro"/>
</dbReference>
<feature type="domain" description="PDZ" evidence="9">
    <location>
        <begin position="37"/>
        <end position="114"/>
    </location>
</feature>
<dbReference type="InterPro" id="IPR036034">
    <property type="entry name" value="PDZ_sf"/>
</dbReference>
<feature type="compositionally biased region" description="Low complexity" evidence="6">
    <location>
        <begin position="169"/>
        <end position="182"/>
    </location>
</feature>
<feature type="domain" description="PH" evidence="7">
    <location>
        <begin position="481"/>
        <end position="582"/>
    </location>
</feature>
<dbReference type="STRING" id="32264.T1K1E4"/>
<keyword evidence="11" id="KW-1185">Reference proteome</keyword>
<sequence length="805" mass="91203">MENVAQDVQVSGYSLCVPQSGHIVFSPPLQPKMSQKCVIIRRDEKGFGLRVSGDNPVRVESVKPDGAAWKAGVRAGQVIIKVNGTCVLKHNHQPVVDMIKQCQSYVALTLALSDDVLPNSCPTTPSISPPLHPSASSNSSLNQINRSESLKAKETKRNHRKISDPALPSSSSMSSSMSISNSEKLNLLAPSSESLNSDEDGANDDEDYCFQAPSHPPPPTPSISNSPTCVPPPLPPRNQRLFTGSKRMEIINELFNTEETHVEYLEVLHDIFYKPIKTEQLLTAEQIQQIFSTHDDLLKIHKAMVKQFRAKRKEYEESIKSQLQYPQKFPEMSDLQVGQMLVNIFEGTLGDALQNAASTFCASQTAGLELLNKMKKDSKFALFLNEAESHERCKRLDLKALLAFCFQRVTKYPLLLDNLLKATERGSKEYELIEQAYQRTKDILHVINEKKRCAENKLRLRNIQKKIVKQENLNLDLTGKILVHEGFLNWRQSKQKCTDVLVVLCTDVMVILNRDGDRFLLKNHPNPPILNVSSLLTRDVATDKTAFYLLSNSENESAFYEFHAATATEKDLWTQKIQEISSNGRKHPNHTQSFSKLIDLKSSTSREDDDDDVKSNNVKEKELNKERRKTISTISPTTEDLMGSEDSKSREKERRTKNEGTITYVTEDDLLIPPNAVEVIAHDRVEEAIRVVTLEERLNKLDNKLTEILKERLHLIQEIIRVNDPNEWNIINDLSQHEETTIASILRVIQEAMSLTSHLKDRKEIKEKTKSGNNQNELESRVIDDDDENSADMYDEDNDSNDVKE</sequence>
<organism evidence="10 11">
    <name type="scientific">Tetranychus urticae</name>
    <name type="common">Two-spotted spider mite</name>
    <dbReference type="NCBI Taxonomy" id="32264"/>
    <lineage>
        <taxon>Eukaryota</taxon>
        <taxon>Metazoa</taxon>
        <taxon>Ecdysozoa</taxon>
        <taxon>Arthropoda</taxon>
        <taxon>Chelicerata</taxon>
        <taxon>Arachnida</taxon>
        <taxon>Acari</taxon>
        <taxon>Acariformes</taxon>
        <taxon>Trombidiformes</taxon>
        <taxon>Prostigmata</taxon>
        <taxon>Eleutherengona</taxon>
        <taxon>Raphignathae</taxon>
        <taxon>Tetranychoidea</taxon>
        <taxon>Tetranychidae</taxon>
        <taxon>Tetranychus</taxon>
    </lineage>
</organism>
<dbReference type="Pfam" id="PF00595">
    <property type="entry name" value="PDZ"/>
    <property type="match status" value="1"/>
</dbReference>
<feature type="compositionally biased region" description="Basic and acidic residues" evidence="6">
    <location>
        <begin position="645"/>
        <end position="658"/>
    </location>
</feature>
<dbReference type="SUPFAM" id="SSF48065">
    <property type="entry name" value="DBL homology domain (DH-domain)"/>
    <property type="match status" value="1"/>
</dbReference>
<dbReference type="Gene3D" id="1.20.900.10">
    <property type="entry name" value="Dbl homology (DH) domain"/>
    <property type="match status" value="1"/>
</dbReference>
<evidence type="ECO:0000256" key="5">
    <source>
        <dbReference type="SAM" id="Coils"/>
    </source>
</evidence>
<dbReference type="SMART" id="SM00233">
    <property type="entry name" value="PH"/>
    <property type="match status" value="1"/>
</dbReference>
<dbReference type="Gene3D" id="2.30.29.30">
    <property type="entry name" value="Pleckstrin-homology domain (PH domain)/Phosphotyrosine-binding domain (PTB)"/>
    <property type="match status" value="1"/>
</dbReference>
<evidence type="ECO:0000259" key="7">
    <source>
        <dbReference type="PROSITE" id="PS50003"/>
    </source>
</evidence>
<evidence type="ECO:0000256" key="4">
    <source>
        <dbReference type="ARBA" id="ARBA00023054"/>
    </source>
</evidence>
<dbReference type="Pfam" id="PF00621">
    <property type="entry name" value="RhoGEF"/>
    <property type="match status" value="1"/>
</dbReference>
<dbReference type="KEGG" id="tut:107359640"/>
<keyword evidence="2" id="KW-0963">Cytoplasm</keyword>
<dbReference type="PANTHER" id="PTHR45872:SF2">
    <property type="entry name" value="RHO GUANINE NUCLEOTIDE EXCHANGE FACTOR 2, ISOFORM D"/>
    <property type="match status" value="1"/>
</dbReference>
<feature type="region of interest" description="Disordered" evidence="6">
    <location>
        <begin position="123"/>
        <end position="232"/>
    </location>
</feature>
<dbReference type="SUPFAM" id="SSF50156">
    <property type="entry name" value="PDZ domain-like"/>
    <property type="match status" value="1"/>
</dbReference>
<feature type="coiled-coil region" evidence="5">
    <location>
        <begin position="691"/>
        <end position="718"/>
    </location>
</feature>
<feature type="compositionally biased region" description="Acidic residues" evidence="6">
    <location>
        <begin position="784"/>
        <end position="805"/>
    </location>
</feature>
<dbReference type="AlphaFoldDB" id="T1K1E4"/>
<evidence type="ECO:0000313" key="10">
    <source>
        <dbReference type="EnsemblMetazoa" id="tetur04g01100.1"/>
    </source>
</evidence>
<evidence type="ECO:0000313" key="11">
    <source>
        <dbReference type="Proteomes" id="UP000015104"/>
    </source>
</evidence>
<protein>
    <recommendedName>
        <fullName evidence="12">DH domain-containing protein</fullName>
    </recommendedName>
</protein>
<evidence type="ECO:0000259" key="9">
    <source>
        <dbReference type="PROSITE" id="PS50106"/>
    </source>
</evidence>
<dbReference type="EnsemblMetazoa" id="tetur04g01100.1">
    <property type="protein sequence ID" value="tetur04g01100.1"/>
    <property type="gene ID" value="tetur04g01100"/>
</dbReference>
<reference evidence="11" key="1">
    <citation type="submission" date="2011-08" db="EMBL/GenBank/DDBJ databases">
        <authorList>
            <person name="Rombauts S."/>
        </authorList>
    </citation>
    <scope>NUCLEOTIDE SEQUENCE</scope>
    <source>
        <strain evidence="11">London</strain>
    </source>
</reference>
<dbReference type="Proteomes" id="UP000015104">
    <property type="component" value="Unassembled WGS sequence"/>
</dbReference>
<dbReference type="CDD" id="cd13329">
    <property type="entry name" value="PH_RhoGEF"/>
    <property type="match status" value="1"/>
</dbReference>